<organism evidence="6 7">
    <name type="scientific">Gordonia defluvii</name>
    <dbReference type="NCBI Taxonomy" id="283718"/>
    <lineage>
        <taxon>Bacteria</taxon>
        <taxon>Bacillati</taxon>
        <taxon>Actinomycetota</taxon>
        <taxon>Actinomycetes</taxon>
        <taxon>Mycobacteriales</taxon>
        <taxon>Gordoniaceae</taxon>
        <taxon>Gordonia</taxon>
    </lineage>
</organism>
<evidence type="ECO:0000256" key="3">
    <source>
        <dbReference type="ARBA" id="ARBA00023163"/>
    </source>
</evidence>
<dbReference type="InterPro" id="IPR001647">
    <property type="entry name" value="HTH_TetR"/>
</dbReference>
<dbReference type="PRINTS" id="PR00455">
    <property type="entry name" value="HTHTETR"/>
</dbReference>
<evidence type="ECO:0000256" key="1">
    <source>
        <dbReference type="ARBA" id="ARBA00023015"/>
    </source>
</evidence>
<dbReference type="EMBL" id="BAAAVS010000001">
    <property type="protein sequence ID" value="GAA3023333.1"/>
    <property type="molecule type" value="Genomic_DNA"/>
</dbReference>
<dbReference type="Proteomes" id="UP001501035">
    <property type="component" value="Unassembled WGS sequence"/>
</dbReference>
<dbReference type="SUPFAM" id="SSF46689">
    <property type="entry name" value="Homeodomain-like"/>
    <property type="match status" value="1"/>
</dbReference>
<evidence type="ECO:0000313" key="6">
    <source>
        <dbReference type="EMBL" id="GAA3023333.1"/>
    </source>
</evidence>
<dbReference type="Gene3D" id="1.10.10.60">
    <property type="entry name" value="Homeodomain-like"/>
    <property type="match status" value="1"/>
</dbReference>
<dbReference type="PANTHER" id="PTHR30055:SF234">
    <property type="entry name" value="HTH-TYPE TRANSCRIPTIONAL REGULATOR BETI"/>
    <property type="match status" value="1"/>
</dbReference>
<keyword evidence="3" id="KW-0804">Transcription</keyword>
<dbReference type="Pfam" id="PF00440">
    <property type="entry name" value="TetR_N"/>
    <property type="match status" value="1"/>
</dbReference>
<protein>
    <submittedName>
        <fullName evidence="6">TetR/AcrR family transcriptional regulator</fullName>
    </submittedName>
</protein>
<keyword evidence="2 4" id="KW-0238">DNA-binding</keyword>
<proteinExistence type="predicted"/>
<name>A0ABP6KX18_9ACTN</name>
<evidence type="ECO:0000313" key="7">
    <source>
        <dbReference type="Proteomes" id="UP001501035"/>
    </source>
</evidence>
<sequence>MTVTITLRVGRALCQSEAMSSPLRARQREHVRRAIDIAALSLFTEHGYDAVTTDQIAAAAGVSASTYYRHVPTKEDLLLRPIRASSAAIVERFRTTQTSSPEADLISAIREQTQSIRDTAPSRWREIIADVPGILDRVRMIDDDDRARLMAITAERLHLTDPDDLRAGVLVTTVLAVVEFGYRRWLTATTADPLLDHIDAALAAR</sequence>
<dbReference type="Gene3D" id="1.10.357.10">
    <property type="entry name" value="Tetracycline Repressor, domain 2"/>
    <property type="match status" value="1"/>
</dbReference>
<dbReference type="PANTHER" id="PTHR30055">
    <property type="entry name" value="HTH-TYPE TRANSCRIPTIONAL REGULATOR RUTR"/>
    <property type="match status" value="1"/>
</dbReference>
<feature type="DNA-binding region" description="H-T-H motif" evidence="4">
    <location>
        <begin position="52"/>
        <end position="71"/>
    </location>
</feature>
<keyword evidence="1" id="KW-0805">Transcription regulation</keyword>
<evidence type="ECO:0000256" key="4">
    <source>
        <dbReference type="PROSITE-ProRule" id="PRU00335"/>
    </source>
</evidence>
<evidence type="ECO:0000259" key="5">
    <source>
        <dbReference type="PROSITE" id="PS50977"/>
    </source>
</evidence>
<evidence type="ECO:0000256" key="2">
    <source>
        <dbReference type="ARBA" id="ARBA00023125"/>
    </source>
</evidence>
<dbReference type="PROSITE" id="PS50977">
    <property type="entry name" value="HTH_TETR_2"/>
    <property type="match status" value="1"/>
</dbReference>
<feature type="domain" description="HTH tetR-type" evidence="5">
    <location>
        <begin position="29"/>
        <end position="89"/>
    </location>
</feature>
<gene>
    <name evidence="6" type="ORF">GCM10010528_01690</name>
</gene>
<reference evidence="7" key="1">
    <citation type="journal article" date="2019" name="Int. J. Syst. Evol. Microbiol.">
        <title>The Global Catalogue of Microorganisms (GCM) 10K type strain sequencing project: providing services to taxonomists for standard genome sequencing and annotation.</title>
        <authorList>
            <consortium name="The Broad Institute Genomics Platform"/>
            <consortium name="The Broad Institute Genome Sequencing Center for Infectious Disease"/>
            <person name="Wu L."/>
            <person name="Ma J."/>
        </authorList>
    </citation>
    <scope>NUCLEOTIDE SEQUENCE [LARGE SCALE GENOMIC DNA]</scope>
    <source>
        <strain evidence="7">JCM 14234</strain>
    </source>
</reference>
<dbReference type="InterPro" id="IPR050109">
    <property type="entry name" value="HTH-type_TetR-like_transc_reg"/>
</dbReference>
<comment type="caution">
    <text evidence="6">The sequence shown here is derived from an EMBL/GenBank/DDBJ whole genome shotgun (WGS) entry which is preliminary data.</text>
</comment>
<accession>A0ABP6KX18</accession>
<keyword evidence="7" id="KW-1185">Reference proteome</keyword>
<dbReference type="InterPro" id="IPR009057">
    <property type="entry name" value="Homeodomain-like_sf"/>
</dbReference>